<evidence type="ECO:0000313" key="1">
    <source>
        <dbReference type="EMBL" id="PFG17235.1"/>
    </source>
</evidence>
<dbReference type="RefSeq" id="WP_098460681.1">
    <property type="nucleotide sequence ID" value="NZ_PDJC01000001.1"/>
</dbReference>
<dbReference type="AlphaFoldDB" id="A0A2A9CT57"/>
<keyword evidence="2" id="KW-1185">Reference proteome</keyword>
<proteinExistence type="predicted"/>
<dbReference type="EMBL" id="PDJC01000001">
    <property type="protein sequence ID" value="PFG17235.1"/>
    <property type="molecule type" value="Genomic_DNA"/>
</dbReference>
<dbReference type="Proteomes" id="UP000226079">
    <property type="component" value="Unassembled WGS sequence"/>
</dbReference>
<evidence type="ECO:0000313" key="2">
    <source>
        <dbReference type="Proteomes" id="UP000226079"/>
    </source>
</evidence>
<accession>A0A2A9CT57</accession>
<name>A0A2A9CT57_9ACTN</name>
<dbReference type="OrthoDB" id="4773416at2"/>
<reference evidence="1 2" key="1">
    <citation type="submission" date="2017-10" db="EMBL/GenBank/DDBJ databases">
        <title>Sequencing the genomes of 1000 actinobacteria strains.</title>
        <authorList>
            <person name="Klenk H.-P."/>
        </authorList>
    </citation>
    <scope>NUCLEOTIDE SEQUENCE [LARGE SCALE GENOMIC DNA]</scope>
    <source>
        <strain evidence="1 2">DSM 15597</strain>
    </source>
</reference>
<protein>
    <submittedName>
        <fullName evidence="1">Uncharacterized protein</fullName>
    </submittedName>
</protein>
<organism evidence="1 2">
    <name type="scientific">Propionicimonas paludicola</name>
    <dbReference type="NCBI Taxonomy" id="185243"/>
    <lineage>
        <taxon>Bacteria</taxon>
        <taxon>Bacillati</taxon>
        <taxon>Actinomycetota</taxon>
        <taxon>Actinomycetes</taxon>
        <taxon>Propionibacteriales</taxon>
        <taxon>Nocardioidaceae</taxon>
        <taxon>Propionicimonas</taxon>
    </lineage>
</organism>
<gene>
    <name evidence="1" type="ORF">ATK74_1798</name>
</gene>
<comment type="caution">
    <text evidence="1">The sequence shown here is derived from an EMBL/GenBank/DDBJ whole genome shotgun (WGS) entry which is preliminary data.</text>
</comment>
<sequence>MSADVWIVCDPCPHCGRGSDRYAELNITYNLSPMLKAAGFCGWGDLVGMKARDAGAHVLKVLDGMSTDPAHWRAMNPPNGWGDYDRCLQGRMREWAKQCLEAGPDDTIGGWL</sequence>